<proteinExistence type="predicted"/>
<dbReference type="AlphaFoldDB" id="A0A1D2N8A6"/>
<gene>
    <name evidence="3" type="ORF">Ocin01_05202</name>
</gene>
<feature type="compositionally biased region" description="Pro residues" evidence="1">
    <location>
        <begin position="470"/>
        <end position="509"/>
    </location>
</feature>
<dbReference type="OrthoDB" id="10069473at2759"/>
<dbReference type="EMBL" id="LJIJ01000149">
    <property type="protein sequence ID" value="ODN01488.1"/>
    <property type="molecule type" value="Genomic_DNA"/>
</dbReference>
<dbReference type="OMA" id="YRLVDIW"/>
<sequence>MMSEHQRDREKKLLKPHALENEEEEDTSSGIDTSLLERRLEGLRDTQESVQGLSLWCQANKRHSTLIIETWLRILRKSPVEKRLTLFYLANDVIQHAKKKNDPNVVNQWAFAVQKAVPHVRTPSSVSAAISRIFKIWEERSVYSKDAIADLLSLLNNVPAKDRVVESNKPETYTAPAEKVSAFQPASLISKVKLAYRLKSHLGVTFRSKKYVDMDMESFKTMIKDRTQGLEVIQEISQYLDQLKASEAKLLTEVEERRKIVETAEIALVFYENVRGEAKIVNAAYKNFTTRVMKMEGTISPVPSPPIAAPSPPPDEEEFGVRPAHECGGACSAASYIEVIHNNTKEIPTNPTSTVNADNNITHNVSVINTPYTSVTSIMNTNPSVSHYNSNQLNQYQSMTSIQQLQQAWSTSGMADTYATMSMSMPNLNFMQQFQQSSIPIMSTGYGVPLQSPYANLGYETYQPSQPEHQTPPPLPPPDITSIPLPPGPNPVPPQPPPPLPQEAPPPEQPNMYNTNQPPPPPGNPFEAEYDPMYPQHHMHSFNEPPGYDPTVIQYNPQTTSPADLSPQPRYHPYNNQSPRGRRLSGPPRPPGKLINANSNLNSANRYPNNSTSPTGSQIPPLIPDLSPMERFSQSLKNRNSAGNVPESPVSPVGDWSALKEDIQLQQSPYMQSQNPYYMNNSYGEYGDGQGGQQLDGLNGNDGGSTVEPYIPQQTNNIFDTSPPPSRGNNRGNMHLNQSRGGMKHMNNRGHSRGGFSDGVQNTRGFVSGFRGSRGGGRGMIRGSGPPRGRGRF</sequence>
<feature type="compositionally biased region" description="Basic and acidic residues" evidence="1">
    <location>
        <begin position="1"/>
        <end position="20"/>
    </location>
</feature>
<dbReference type="SMART" id="SM00582">
    <property type="entry name" value="RPR"/>
    <property type="match status" value="1"/>
</dbReference>
<feature type="region of interest" description="Disordered" evidence="1">
    <location>
        <begin position="715"/>
        <end position="793"/>
    </location>
</feature>
<evidence type="ECO:0000259" key="2">
    <source>
        <dbReference type="PROSITE" id="PS51391"/>
    </source>
</evidence>
<dbReference type="GO" id="GO:0000993">
    <property type="term" value="F:RNA polymerase II complex binding"/>
    <property type="evidence" value="ECO:0007669"/>
    <property type="project" value="TreeGrafter"/>
</dbReference>
<organism evidence="3 4">
    <name type="scientific">Orchesella cincta</name>
    <name type="common">Springtail</name>
    <name type="synonym">Podura cincta</name>
    <dbReference type="NCBI Taxonomy" id="48709"/>
    <lineage>
        <taxon>Eukaryota</taxon>
        <taxon>Metazoa</taxon>
        <taxon>Ecdysozoa</taxon>
        <taxon>Arthropoda</taxon>
        <taxon>Hexapoda</taxon>
        <taxon>Collembola</taxon>
        <taxon>Entomobryomorpha</taxon>
        <taxon>Entomobryoidea</taxon>
        <taxon>Orchesellidae</taxon>
        <taxon>Orchesellinae</taxon>
        <taxon>Orchesella</taxon>
    </lineage>
</organism>
<dbReference type="InterPro" id="IPR008942">
    <property type="entry name" value="ENTH_VHS"/>
</dbReference>
<accession>A0A1D2N8A6</accession>
<feature type="region of interest" description="Disordered" evidence="1">
    <location>
        <begin position="1"/>
        <end position="31"/>
    </location>
</feature>
<dbReference type="Gene3D" id="1.25.40.90">
    <property type="match status" value="1"/>
</dbReference>
<feature type="compositionally biased region" description="Low complexity" evidence="1">
    <location>
        <begin position="592"/>
        <end position="605"/>
    </location>
</feature>
<protein>
    <submittedName>
        <fullName evidence="3">Regulation of nuclear pre-mRNA domain-containing protein 2</fullName>
    </submittedName>
</protein>
<evidence type="ECO:0000256" key="1">
    <source>
        <dbReference type="SAM" id="MobiDB-lite"/>
    </source>
</evidence>
<feature type="compositionally biased region" description="Polar residues" evidence="1">
    <location>
        <begin position="606"/>
        <end position="618"/>
    </location>
</feature>
<feature type="compositionally biased region" description="Polar residues" evidence="1">
    <location>
        <begin position="553"/>
        <end position="563"/>
    </location>
</feature>
<dbReference type="CDD" id="cd16981">
    <property type="entry name" value="CID_RPRD_like"/>
    <property type="match status" value="1"/>
</dbReference>
<feature type="compositionally biased region" description="Polar residues" evidence="1">
    <location>
        <begin position="727"/>
        <end position="740"/>
    </location>
</feature>
<dbReference type="PANTHER" id="PTHR12460">
    <property type="entry name" value="CYCLIN-DEPENDENT KINASE INHIBITOR-RELATED PROTEIN"/>
    <property type="match status" value="1"/>
</dbReference>
<dbReference type="PANTHER" id="PTHR12460:SF40">
    <property type="entry name" value="REGULATION OF NUCLEAR PRE-MRNA DOMAIN-CONTAINING PROTEIN 2"/>
    <property type="match status" value="1"/>
</dbReference>
<dbReference type="InterPro" id="IPR006569">
    <property type="entry name" value="CID_dom"/>
</dbReference>
<feature type="compositionally biased region" description="Basic residues" evidence="1">
    <location>
        <begin position="742"/>
        <end position="752"/>
    </location>
</feature>
<dbReference type="STRING" id="48709.A0A1D2N8A6"/>
<feature type="region of interest" description="Disordered" evidence="1">
    <location>
        <begin position="457"/>
        <end position="626"/>
    </location>
</feature>
<dbReference type="SUPFAM" id="SSF48464">
    <property type="entry name" value="ENTH/VHS domain"/>
    <property type="match status" value="1"/>
</dbReference>
<name>A0A1D2N8A6_ORCCI</name>
<reference evidence="3 4" key="1">
    <citation type="journal article" date="2016" name="Genome Biol. Evol.">
        <title>Gene Family Evolution Reflects Adaptation to Soil Environmental Stressors in the Genome of the Collembolan Orchesella cincta.</title>
        <authorList>
            <person name="Faddeeva-Vakhrusheva A."/>
            <person name="Derks M.F."/>
            <person name="Anvar S.Y."/>
            <person name="Agamennone V."/>
            <person name="Suring W."/>
            <person name="Smit S."/>
            <person name="van Straalen N.M."/>
            <person name="Roelofs D."/>
        </authorList>
    </citation>
    <scope>NUCLEOTIDE SEQUENCE [LARGE SCALE GENOMIC DNA]</scope>
    <source>
        <tissue evidence="3">Mixed pool</tissue>
    </source>
</reference>
<dbReference type="GO" id="GO:0031124">
    <property type="term" value="P:mRNA 3'-end processing"/>
    <property type="evidence" value="ECO:0007669"/>
    <property type="project" value="TreeGrafter"/>
</dbReference>
<comment type="caution">
    <text evidence="3">The sequence shown here is derived from an EMBL/GenBank/DDBJ whole genome shotgun (WGS) entry which is preliminary data.</text>
</comment>
<dbReference type="Proteomes" id="UP000094527">
    <property type="component" value="Unassembled WGS sequence"/>
</dbReference>
<keyword evidence="4" id="KW-1185">Reference proteome</keyword>
<evidence type="ECO:0000313" key="4">
    <source>
        <dbReference type="Proteomes" id="UP000094527"/>
    </source>
</evidence>
<feature type="domain" description="CID" evidence="2">
    <location>
        <begin position="28"/>
        <end position="159"/>
    </location>
</feature>
<evidence type="ECO:0000313" key="3">
    <source>
        <dbReference type="EMBL" id="ODN01488.1"/>
    </source>
</evidence>
<dbReference type="Pfam" id="PF04818">
    <property type="entry name" value="CID"/>
    <property type="match status" value="1"/>
</dbReference>
<feature type="compositionally biased region" description="Gly residues" evidence="1">
    <location>
        <begin position="772"/>
        <end position="793"/>
    </location>
</feature>
<dbReference type="PROSITE" id="PS51391">
    <property type="entry name" value="CID"/>
    <property type="match status" value="1"/>
</dbReference>